<evidence type="ECO:0000256" key="1">
    <source>
        <dbReference type="ARBA" id="ARBA00023015"/>
    </source>
</evidence>
<comment type="caution">
    <text evidence="6">The sequence shown here is derived from an EMBL/GenBank/DDBJ whole genome shotgun (WGS) entry which is preliminary data.</text>
</comment>
<keyword evidence="7" id="KW-1185">Reference proteome</keyword>
<keyword evidence="3" id="KW-0804">Transcription</keyword>
<sequence length="200" mass="22042">MTRKAEARDRILRAVIDTLAAQGFPATTARAIATTGGFAPGVIYYHFDDLDDLFLAAMRHSSDLRMARYLERTDHLDQAAEMLQTLRELYEEDIATGHIAAVQQLVAGAARSSGLAEGVRAEIDRWEEFTEQLIGRFLDGTPLALFIPKREVAMTILAFYLGLEMLAHLDGDRSKGAAIFDSAKRAAAMIDAFLPPADRD</sequence>
<dbReference type="AlphaFoldDB" id="A0A9X2VMS3"/>
<dbReference type="PROSITE" id="PS50977">
    <property type="entry name" value="HTH_TETR_2"/>
    <property type="match status" value="1"/>
</dbReference>
<feature type="domain" description="HTH tetR-type" evidence="5">
    <location>
        <begin position="5"/>
        <end position="65"/>
    </location>
</feature>
<dbReference type="SUPFAM" id="SSF46689">
    <property type="entry name" value="Homeodomain-like"/>
    <property type="match status" value="1"/>
</dbReference>
<reference evidence="6" key="1">
    <citation type="submission" date="2022-08" db="EMBL/GenBank/DDBJ databases">
        <authorList>
            <person name="Tistechok S."/>
            <person name="Samborskyy M."/>
            <person name="Roman I."/>
        </authorList>
    </citation>
    <scope>NUCLEOTIDE SEQUENCE</scope>
    <source>
        <strain evidence="6">DSM 103496</strain>
    </source>
</reference>
<keyword evidence="1" id="KW-0805">Transcription regulation</keyword>
<dbReference type="InterPro" id="IPR001647">
    <property type="entry name" value="HTH_TetR"/>
</dbReference>
<evidence type="ECO:0000259" key="5">
    <source>
        <dbReference type="PROSITE" id="PS50977"/>
    </source>
</evidence>
<dbReference type="Gene3D" id="1.10.357.10">
    <property type="entry name" value="Tetracycline Repressor, domain 2"/>
    <property type="match status" value="1"/>
</dbReference>
<name>A0A9X2VMS3_9PSEU</name>
<gene>
    <name evidence="6" type="ORF">NZH93_21205</name>
</gene>
<feature type="DNA-binding region" description="H-T-H motif" evidence="4">
    <location>
        <begin position="28"/>
        <end position="47"/>
    </location>
</feature>
<dbReference type="GO" id="GO:0003677">
    <property type="term" value="F:DNA binding"/>
    <property type="evidence" value="ECO:0007669"/>
    <property type="project" value="UniProtKB-UniRule"/>
</dbReference>
<dbReference type="PANTHER" id="PTHR47506:SF6">
    <property type="entry name" value="HTH-TYPE TRANSCRIPTIONAL REPRESSOR NEMR"/>
    <property type="match status" value="1"/>
</dbReference>
<proteinExistence type="predicted"/>
<protein>
    <submittedName>
        <fullName evidence="6">TetR/AcrR family transcriptional regulator</fullName>
    </submittedName>
</protein>
<dbReference type="Proteomes" id="UP001141259">
    <property type="component" value="Unassembled WGS sequence"/>
</dbReference>
<evidence type="ECO:0000313" key="7">
    <source>
        <dbReference type="Proteomes" id="UP001141259"/>
    </source>
</evidence>
<accession>A0A9X2VMS3</accession>
<dbReference type="InterPro" id="IPR009057">
    <property type="entry name" value="Homeodomain-like_sf"/>
</dbReference>
<evidence type="ECO:0000256" key="3">
    <source>
        <dbReference type="ARBA" id="ARBA00023163"/>
    </source>
</evidence>
<organism evidence="6 7">
    <name type="scientific">Umezawaea endophytica</name>
    <dbReference type="NCBI Taxonomy" id="1654476"/>
    <lineage>
        <taxon>Bacteria</taxon>
        <taxon>Bacillati</taxon>
        <taxon>Actinomycetota</taxon>
        <taxon>Actinomycetes</taxon>
        <taxon>Pseudonocardiales</taxon>
        <taxon>Pseudonocardiaceae</taxon>
        <taxon>Umezawaea</taxon>
    </lineage>
</organism>
<dbReference type="EMBL" id="JANYMP010000010">
    <property type="protein sequence ID" value="MCS7479390.1"/>
    <property type="molecule type" value="Genomic_DNA"/>
</dbReference>
<dbReference type="Pfam" id="PF00440">
    <property type="entry name" value="TetR_N"/>
    <property type="match status" value="1"/>
</dbReference>
<keyword evidence="2 4" id="KW-0238">DNA-binding</keyword>
<evidence type="ECO:0000256" key="4">
    <source>
        <dbReference type="PROSITE-ProRule" id="PRU00335"/>
    </source>
</evidence>
<dbReference type="RefSeq" id="WP_259624896.1">
    <property type="nucleotide sequence ID" value="NZ_JANYMP010000010.1"/>
</dbReference>
<dbReference type="PANTHER" id="PTHR47506">
    <property type="entry name" value="TRANSCRIPTIONAL REGULATORY PROTEIN"/>
    <property type="match status" value="1"/>
</dbReference>
<evidence type="ECO:0000313" key="6">
    <source>
        <dbReference type="EMBL" id="MCS7479390.1"/>
    </source>
</evidence>
<evidence type="ECO:0000256" key="2">
    <source>
        <dbReference type="ARBA" id="ARBA00023125"/>
    </source>
</evidence>